<gene>
    <name evidence="1" type="ORF">MGMO_93c00560</name>
</gene>
<dbReference type="RefSeq" id="WP_023495307.1">
    <property type="nucleotide sequence ID" value="NZ_AYLO01000089.1"/>
</dbReference>
<sequence length="405" mass="45502">MSAHYIVQGEKIEANGEGLQASLRRAYPKKIRPLCPCKQPPVEMYIAKVNDQFIVKRMPNTGSDHDLECGSYEVPPGLSGLGQVLGSAIKENSGDGLTALKFGFSLSKGPTKTIPTGNGEEMNSVKTDGNKLSLRGTLHYLWEQAGFNKWSPGMAGKRNWFVIRKYLYEAAKDKTAKNISLDKLVYIPEAFKLDQKDELTQRRLASIHSLRNGDNKHKQLMLMVGEGKEITAARFGYKMVVKHLPDFPIMLNDDIYHRLLKRFNVEIEIWSANVNGHLMVIGTFGINDSGIPSFEEIALMTVTEHWIPYDNADELRLINTLTQANQCFIKCLRYNLPSTVPTASLLLADKDKMTTALFICQSTASETYRNDLNALIESSEIKTCVWDVGYEVLPKFPFQVSEDLK</sequence>
<proteinExistence type="predicted"/>
<dbReference type="InterPro" id="IPR009553">
    <property type="entry name" value="DUF1173"/>
</dbReference>
<dbReference type="PATRIC" id="fig|1116472.3.peg.2598"/>
<evidence type="ECO:0008006" key="3">
    <source>
        <dbReference type="Google" id="ProtNLM"/>
    </source>
</evidence>
<name>V5C4M6_9GAMM</name>
<dbReference type="eggNOG" id="ENOG502ZA7W">
    <property type="taxonomic scope" value="Bacteria"/>
</dbReference>
<dbReference type="EMBL" id="AYLO01000089">
    <property type="protein sequence ID" value="ESS71698.1"/>
    <property type="molecule type" value="Genomic_DNA"/>
</dbReference>
<evidence type="ECO:0000313" key="1">
    <source>
        <dbReference type="EMBL" id="ESS71698.1"/>
    </source>
</evidence>
<keyword evidence="2" id="KW-1185">Reference proteome</keyword>
<organism evidence="1 2">
    <name type="scientific">Methyloglobulus morosus KoM1</name>
    <dbReference type="NCBI Taxonomy" id="1116472"/>
    <lineage>
        <taxon>Bacteria</taxon>
        <taxon>Pseudomonadati</taxon>
        <taxon>Pseudomonadota</taxon>
        <taxon>Gammaproteobacteria</taxon>
        <taxon>Methylococcales</taxon>
        <taxon>Methylococcaceae</taxon>
        <taxon>Methyloglobulus</taxon>
    </lineage>
</organism>
<accession>V5C4M6</accession>
<dbReference type="STRING" id="1116472.MGMO_93c00560"/>
<protein>
    <recommendedName>
        <fullName evidence="3">DUF1173 domain-containing protein</fullName>
    </recommendedName>
</protein>
<comment type="caution">
    <text evidence="1">The sequence shown here is derived from an EMBL/GenBank/DDBJ whole genome shotgun (WGS) entry which is preliminary data.</text>
</comment>
<dbReference type="Proteomes" id="UP000017842">
    <property type="component" value="Unassembled WGS sequence"/>
</dbReference>
<dbReference type="Pfam" id="PF06666">
    <property type="entry name" value="DUF1173"/>
    <property type="match status" value="1"/>
</dbReference>
<reference evidence="1 2" key="1">
    <citation type="journal article" date="2013" name="Genome Announc.">
        <title>Draft Genome Sequence of the Methanotrophic Gammaproteobacterium Methyloglobulus morosus DSM 22980 Strain KoM1.</title>
        <authorList>
            <person name="Poehlein A."/>
            <person name="Deutzmann J.S."/>
            <person name="Daniel R."/>
            <person name="Simeonova D.D."/>
        </authorList>
    </citation>
    <scope>NUCLEOTIDE SEQUENCE [LARGE SCALE GENOMIC DNA]</scope>
    <source>
        <strain evidence="1 2">KoM1</strain>
    </source>
</reference>
<evidence type="ECO:0000313" key="2">
    <source>
        <dbReference type="Proteomes" id="UP000017842"/>
    </source>
</evidence>
<dbReference type="AlphaFoldDB" id="V5C4M6"/>
<dbReference type="OrthoDB" id="5572968at2"/>